<dbReference type="AlphaFoldDB" id="A0A1I5B9J3"/>
<gene>
    <name evidence="1" type="ORF">ATL45_4892</name>
    <name evidence="2" type="ORF">SAMN05421805_106167</name>
</gene>
<accession>A0A1I5B9J3</accession>
<reference evidence="1 4" key="2">
    <citation type="submission" date="2018-10" db="EMBL/GenBank/DDBJ databases">
        <title>Sequencing the genomes of 1000 actinobacteria strains.</title>
        <authorList>
            <person name="Klenk H.-P."/>
        </authorList>
    </citation>
    <scope>NUCLEOTIDE SEQUENCE [LARGE SCALE GENOMIC DNA]</scope>
    <source>
        <strain evidence="1 4">DSM 45119</strain>
    </source>
</reference>
<protein>
    <submittedName>
        <fullName evidence="2">Uncharacterized protein</fullName>
    </submittedName>
</protein>
<dbReference type="STRING" id="455193.SAMN05421805_106167"/>
<keyword evidence="4" id="KW-1185">Reference proteome</keyword>
<name>A0A1I5B9J3_9PSEU</name>
<proteinExistence type="predicted"/>
<organism evidence="2 3">
    <name type="scientific">Saccharopolyspora antimicrobica</name>
    <dbReference type="NCBI Taxonomy" id="455193"/>
    <lineage>
        <taxon>Bacteria</taxon>
        <taxon>Bacillati</taxon>
        <taxon>Actinomycetota</taxon>
        <taxon>Actinomycetes</taxon>
        <taxon>Pseudonocardiales</taxon>
        <taxon>Pseudonocardiaceae</taxon>
        <taxon>Saccharopolyspora</taxon>
    </lineage>
</organism>
<dbReference type="EMBL" id="FOUP01000006">
    <property type="protein sequence ID" value="SFN71310.1"/>
    <property type="molecule type" value="Genomic_DNA"/>
</dbReference>
<evidence type="ECO:0000313" key="4">
    <source>
        <dbReference type="Proteomes" id="UP000270697"/>
    </source>
</evidence>
<evidence type="ECO:0000313" key="1">
    <source>
        <dbReference type="EMBL" id="RKT86514.1"/>
    </source>
</evidence>
<sequence length="60" mass="6641">MRRQFLAELTATWPNTLHAIAHAEWPGSLDLVRALADDEHPDVAELADVVHQVLTEEGLA</sequence>
<dbReference type="EMBL" id="RBXX01000002">
    <property type="protein sequence ID" value="RKT86514.1"/>
    <property type="molecule type" value="Genomic_DNA"/>
</dbReference>
<dbReference type="Proteomes" id="UP000270697">
    <property type="component" value="Unassembled WGS sequence"/>
</dbReference>
<evidence type="ECO:0000313" key="3">
    <source>
        <dbReference type="Proteomes" id="UP000199398"/>
    </source>
</evidence>
<dbReference type="Proteomes" id="UP000199398">
    <property type="component" value="Unassembled WGS sequence"/>
</dbReference>
<reference evidence="2 3" key="1">
    <citation type="submission" date="2016-10" db="EMBL/GenBank/DDBJ databases">
        <authorList>
            <person name="de Groot N.N."/>
        </authorList>
    </citation>
    <scope>NUCLEOTIDE SEQUENCE [LARGE SCALE GENOMIC DNA]</scope>
    <source>
        <strain evidence="2 3">CPCC 201259</strain>
    </source>
</reference>
<evidence type="ECO:0000313" key="2">
    <source>
        <dbReference type="EMBL" id="SFN71310.1"/>
    </source>
</evidence>